<dbReference type="Pfam" id="PF24626">
    <property type="entry name" value="SH3_Tf2-1"/>
    <property type="match status" value="1"/>
</dbReference>
<evidence type="ECO:0000259" key="1">
    <source>
        <dbReference type="Pfam" id="PF24626"/>
    </source>
</evidence>
<dbReference type="AlphaFoldDB" id="A0A0A9FV63"/>
<dbReference type="EMBL" id="GBRH01185663">
    <property type="protein sequence ID" value="JAE12233.1"/>
    <property type="molecule type" value="Transcribed_RNA"/>
</dbReference>
<dbReference type="InterPro" id="IPR056924">
    <property type="entry name" value="SH3_Tf2-1"/>
</dbReference>
<accession>A0A0A9FV63</accession>
<reference evidence="2" key="2">
    <citation type="journal article" date="2015" name="Data Brief">
        <title>Shoot transcriptome of the giant reed, Arundo donax.</title>
        <authorList>
            <person name="Barrero R.A."/>
            <person name="Guerrero F.D."/>
            <person name="Moolhuijzen P."/>
            <person name="Goolsby J.A."/>
            <person name="Tidwell J."/>
            <person name="Bellgard S.E."/>
            <person name="Bellgard M.I."/>
        </authorList>
    </citation>
    <scope>NUCLEOTIDE SEQUENCE</scope>
    <source>
        <tissue evidence="2">Shoot tissue taken approximately 20 cm above the soil surface</tissue>
    </source>
</reference>
<name>A0A0A9FV63_ARUDO</name>
<feature type="domain" description="Tf2-1-like SH3-like" evidence="1">
    <location>
        <begin position="1"/>
        <end position="25"/>
    </location>
</feature>
<protein>
    <recommendedName>
        <fullName evidence="1">Tf2-1-like SH3-like domain-containing protein</fullName>
    </recommendedName>
</protein>
<reference evidence="2" key="1">
    <citation type="submission" date="2014-09" db="EMBL/GenBank/DDBJ databases">
        <authorList>
            <person name="Magalhaes I.L.F."/>
            <person name="Oliveira U."/>
            <person name="Santos F.R."/>
            <person name="Vidigal T.H.D.A."/>
            <person name="Brescovit A.D."/>
            <person name="Santos A.J."/>
        </authorList>
    </citation>
    <scope>NUCLEOTIDE SEQUENCE</scope>
    <source>
        <tissue evidence="2">Shoot tissue taken approximately 20 cm above the soil surface</tissue>
    </source>
</reference>
<evidence type="ECO:0000313" key="2">
    <source>
        <dbReference type="EMBL" id="JAE12233.1"/>
    </source>
</evidence>
<proteinExistence type="predicted"/>
<organism evidence="2">
    <name type="scientific">Arundo donax</name>
    <name type="common">Giant reed</name>
    <name type="synonym">Donax arundinaceus</name>
    <dbReference type="NCBI Taxonomy" id="35708"/>
    <lineage>
        <taxon>Eukaryota</taxon>
        <taxon>Viridiplantae</taxon>
        <taxon>Streptophyta</taxon>
        <taxon>Embryophyta</taxon>
        <taxon>Tracheophyta</taxon>
        <taxon>Spermatophyta</taxon>
        <taxon>Magnoliopsida</taxon>
        <taxon>Liliopsida</taxon>
        <taxon>Poales</taxon>
        <taxon>Poaceae</taxon>
        <taxon>PACMAD clade</taxon>
        <taxon>Arundinoideae</taxon>
        <taxon>Arundineae</taxon>
        <taxon>Arundo</taxon>
    </lineage>
</organism>
<sequence>MAYKLKLPTTSSVHPVFHVSQLKKALGTGTTVNSTLPPLDLSLQVPQLILNRRLSKQADQVKP</sequence>